<dbReference type="EMBL" id="LYCR01000002">
    <property type="protein sequence ID" value="OGM50866.1"/>
    <property type="molecule type" value="Genomic_DNA"/>
</dbReference>
<accession>A0A1F8AGK3</accession>
<dbReference type="RefSeq" id="XP_022394583.1">
    <property type="nucleotide sequence ID" value="XM_022527808.1"/>
</dbReference>
<dbReference type="Gene3D" id="3.40.50.1100">
    <property type="match status" value="2"/>
</dbReference>
<feature type="domain" description="Tryptophan synthase beta chain-like PALP" evidence="1">
    <location>
        <begin position="139"/>
        <end position="428"/>
    </location>
</feature>
<comment type="caution">
    <text evidence="2">The sequence shown here is derived from an EMBL/GenBank/DDBJ whole genome shotgun (WGS) entry which is preliminary data.</text>
</comment>
<sequence length="442" mass="47254">MAAKLHEDNRKQSWVSGLLKVPLPRRIVTTRKFVAQSLNAVFQSAAYCTPIFYIAAYSKTLGYSDSEGSNFTALRRLDSFFLTTLLSSVPTAGLWVPSTVFGTTNESSGKGLFLGFTILLLLNLPPRKTMSTIPTRNILDAVGKTPCIELRHVVPDGCARVLVKLEGLNPTGSYKDRMARSVIEEAERRGDLRPGMTVVEATGGSTGSSLAFVCAIKGYSFLVVSSDAFAEEKLKTMSAFGATVDIVHSPSGKITPELIPSMRDRAKELSQGGDYYYADQFNNPDVLVGYEGLGRELLEQIPEGIDAFCGAVGGAGMVMGVAQVLKANQPHCWVTVLEPASAPAITKGHGGLHSVEGIGIGFPPPLLNKQLYDSALAVEESESRAMSRRLAKEEGILAGTSTGLNVVAAIELTKQLGPGKVVVTVACDTGLKYVRGNLFTEE</sequence>
<name>A0A1F8AGK3_9EURO</name>
<reference evidence="2 3" key="1">
    <citation type="journal article" date="2016" name="Genome Biol. Evol.">
        <title>Draft genome sequence of an aflatoxigenic Aspergillus species, A. bombycis.</title>
        <authorList>
            <person name="Moore G.G."/>
            <person name="Mack B.M."/>
            <person name="Beltz S.B."/>
            <person name="Gilbert M.K."/>
        </authorList>
    </citation>
    <scope>NUCLEOTIDE SEQUENCE [LARGE SCALE GENOMIC DNA]</scope>
    <source>
        <strain evidence="3">NRRL 26010</strain>
    </source>
</reference>
<evidence type="ECO:0000259" key="1">
    <source>
        <dbReference type="Pfam" id="PF00291"/>
    </source>
</evidence>
<dbReference type="Pfam" id="PF00291">
    <property type="entry name" value="PALP"/>
    <property type="match status" value="1"/>
</dbReference>
<dbReference type="OrthoDB" id="10259545at2759"/>
<dbReference type="InterPro" id="IPR050214">
    <property type="entry name" value="Cys_Synth/Cystath_Beta-Synth"/>
</dbReference>
<evidence type="ECO:0000313" key="2">
    <source>
        <dbReference type="EMBL" id="OGM50866.1"/>
    </source>
</evidence>
<evidence type="ECO:0000313" key="3">
    <source>
        <dbReference type="Proteomes" id="UP000179179"/>
    </source>
</evidence>
<dbReference type="PANTHER" id="PTHR10314">
    <property type="entry name" value="CYSTATHIONINE BETA-SYNTHASE"/>
    <property type="match status" value="1"/>
</dbReference>
<dbReference type="AlphaFoldDB" id="A0A1F8AGK3"/>
<protein>
    <submittedName>
        <fullName evidence="2">Cysteine synthase</fullName>
    </submittedName>
</protein>
<dbReference type="CDD" id="cd01561">
    <property type="entry name" value="CBS_like"/>
    <property type="match status" value="1"/>
</dbReference>
<dbReference type="GeneID" id="34444068"/>
<keyword evidence="3" id="KW-1185">Reference proteome</keyword>
<organism evidence="2 3">
    <name type="scientific">Aspergillus bombycis</name>
    <dbReference type="NCBI Taxonomy" id="109264"/>
    <lineage>
        <taxon>Eukaryota</taxon>
        <taxon>Fungi</taxon>
        <taxon>Dikarya</taxon>
        <taxon>Ascomycota</taxon>
        <taxon>Pezizomycotina</taxon>
        <taxon>Eurotiomycetes</taxon>
        <taxon>Eurotiomycetidae</taxon>
        <taxon>Eurotiales</taxon>
        <taxon>Aspergillaceae</taxon>
        <taxon>Aspergillus</taxon>
    </lineage>
</organism>
<dbReference type="SUPFAM" id="SSF53686">
    <property type="entry name" value="Tryptophan synthase beta subunit-like PLP-dependent enzymes"/>
    <property type="match status" value="1"/>
</dbReference>
<proteinExistence type="predicted"/>
<dbReference type="InterPro" id="IPR036052">
    <property type="entry name" value="TrpB-like_PALP_sf"/>
</dbReference>
<dbReference type="InterPro" id="IPR001926">
    <property type="entry name" value="TrpB-like_PALP"/>
</dbReference>
<dbReference type="Proteomes" id="UP000179179">
    <property type="component" value="Unassembled WGS sequence"/>
</dbReference>
<dbReference type="STRING" id="109264.A0A1F8AGK3"/>
<gene>
    <name evidence="2" type="ORF">ABOM_000678</name>
</gene>